<dbReference type="InterPro" id="IPR014014">
    <property type="entry name" value="RNA_helicase_DEAD_Q_motif"/>
</dbReference>
<dbReference type="VEuPathDB" id="MicrosporidiaDB:NEQG_01893"/>
<dbReference type="PROSITE" id="PS51194">
    <property type="entry name" value="HELICASE_CTER"/>
    <property type="match status" value="1"/>
</dbReference>
<dbReference type="OMA" id="DFKNLCM"/>
<dbReference type="GO" id="GO:0003723">
    <property type="term" value="F:RNA binding"/>
    <property type="evidence" value="ECO:0007669"/>
    <property type="project" value="UniProtKB-KW"/>
</dbReference>
<dbReference type="Gene3D" id="3.40.50.300">
    <property type="entry name" value="P-loop containing nucleotide triphosphate hydrolases"/>
    <property type="match status" value="2"/>
</dbReference>
<evidence type="ECO:0000256" key="9">
    <source>
        <dbReference type="SAM" id="MobiDB-lite"/>
    </source>
</evidence>
<sequence length="456" mass="50305">MADNEKSGLSVGSNAADIGSKKKGTEELPDDIKYALEMIQQMEVSKKENSSIEEYKNSLLSSELLSKQTFEELAIPEDIIAALRSMEFKNPSTIQQKSIPEIAKGGDVAFQSHSGSGKTIAFLVGALSALDKSVKSPQIVIITPTRDLSKQISSILEKFSKSIEFTMLQALPDVVEKMDVSRISEQILIGAPGTIKKIVTGLSNNSTIKMVILDEADALLDADMGGQTVSVVKKIKNKQLVLFSATFSVKMKEVIAMLSKSIKTWYLEETNIKPDNITQFYMEMSENQKTKTLLKLYEMMSIGQSIVFVHTRNKAELVQQNLKKDGFDADVLHGQLLKSQRDQVISDFKSGKTKALVTTNVLSRGLDVPQLNLAVNYDIPRKQSGAVDIETYVHRIGRTGRFNRAGVSITFSTGESDKMDLLSIQRAIGSQIKYTTLEALSQAIQENQKSDDESDD</sequence>
<dbReference type="SMART" id="SM00487">
    <property type="entry name" value="DEXDc"/>
    <property type="match status" value="1"/>
</dbReference>
<evidence type="ECO:0000256" key="6">
    <source>
        <dbReference type="ARBA" id="ARBA00022884"/>
    </source>
</evidence>
<dbReference type="FunCoup" id="I3EF24">
    <property type="interactions" value="127"/>
</dbReference>
<dbReference type="STRING" id="935791.I3EF24"/>
<keyword evidence="3" id="KW-0378">Hydrolase</keyword>
<dbReference type="CDD" id="cd00268">
    <property type="entry name" value="DEADc"/>
    <property type="match status" value="1"/>
</dbReference>
<dbReference type="GO" id="GO:0005524">
    <property type="term" value="F:ATP binding"/>
    <property type="evidence" value="ECO:0007669"/>
    <property type="project" value="UniProtKB-KW"/>
</dbReference>
<keyword evidence="4" id="KW-0347">Helicase</keyword>
<dbReference type="OrthoDB" id="10265785at2759"/>
<evidence type="ECO:0000256" key="1">
    <source>
        <dbReference type="ARBA" id="ARBA00012552"/>
    </source>
</evidence>
<dbReference type="SMART" id="SM00490">
    <property type="entry name" value="HELICc"/>
    <property type="match status" value="1"/>
</dbReference>
<protein>
    <recommendedName>
        <fullName evidence="1">RNA helicase</fullName>
        <ecNumber evidence="1">3.6.4.13</ecNumber>
    </recommendedName>
</protein>
<dbReference type="PANTHER" id="PTHR47959">
    <property type="entry name" value="ATP-DEPENDENT RNA HELICASE RHLE-RELATED"/>
    <property type="match status" value="1"/>
</dbReference>
<evidence type="ECO:0000256" key="8">
    <source>
        <dbReference type="PROSITE-ProRule" id="PRU00552"/>
    </source>
</evidence>
<name>I3EF24_NEMP3</name>
<evidence type="ECO:0000259" key="12">
    <source>
        <dbReference type="PROSITE" id="PS51195"/>
    </source>
</evidence>
<organism evidence="13 14">
    <name type="scientific">Nematocida parisii (strain ERTm3)</name>
    <name type="common">Nematode killer fungus</name>
    <dbReference type="NCBI Taxonomy" id="935791"/>
    <lineage>
        <taxon>Eukaryota</taxon>
        <taxon>Fungi</taxon>
        <taxon>Fungi incertae sedis</taxon>
        <taxon>Microsporidia</taxon>
        <taxon>Nematocida</taxon>
    </lineage>
</organism>
<dbReference type="InterPro" id="IPR044742">
    <property type="entry name" value="DEAD/DEAH_RhlB"/>
</dbReference>
<evidence type="ECO:0000259" key="11">
    <source>
        <dbReference type="PROSITE" id="PS51194"/>
    </source>
</evidence>
<keyword evidence="14" id="KW-1185">Reference proteome</keyword>
<dbReference type="SUPFAM" id="SSF52540">
    <property type="entry name" value="P-loop containing nucleoside triphosphate hydrolases"/>
    <property type="match status" value="1"/>
</dbReference>
<dbReference type="CDD" id="cd18787">
    <property type="entry name" value="SF2_C_DEAD"/>
    <property type="match status" value="1"/>
</dbReference>
<evidence type="ECO:0000256" key="4">
    <source>
        <dbReference type="ARBA" id="ARBA00022806"/>
    </source>
</evidence>
<dbReference type="PROSITE" id="PS51195">
    <property type="entry name" value="Q_MOTIF"/>
    <property type="match status" value="1"/>
</dbReference>
<feature type="short sequence motif" description="Q motif" evidence="8">
    <location>
        <begin position="68"/>
        <end position="96"/>
    </location>
</feature>
<dbReference type="InterPro" id="IPR050079">
    <property type="entry name" value="DEAD_box_RNA_helicase"/>
</dbReference>
<dbReference type="InParanoid" id="I3EF24"/>
<dbReference type="InterPro" id="IPR001650">
    <property type="entry name" value="Helicase_C-like"/>
</dbReference>
<dbReference type="PANTHER" id="PTHR47959:SF1">
    <property type="entry name" value="ATP-DEPENDENT RNA HELICASE DBPA"/>
    <property type="match status" value="1"/>
</dbReference>
<dbReference type="GO" id="GO:0003724">
    <property type="term" value="F:RNA helicase activity"/>
    <property type="evidence" value="ECO:0007669"/>
    <property type="project" value="UniProtKB-EC"/>
</dbReference>
<dbReference type="InterPro" id="IPR027417">
    <property type="entry name" value="P-loop_NTPase"/>
</dbReference>
<evidence type="ECO:0000256" key="3">
    <source>
        <dbReference type="ARBA" id="ARBA00022801"/>
    </source>
</evidence>
<evidence type="ECO:0000256" key="5">
    <source>
        <dbReference type="ARBA" id="ARBA00022840"/>
    </source>
</evidence>
<dbReference type="GO" id="GO:0005829">
    <property type="term" value="C:cytosol"/>
    <property type="evidence" value="ECO:0007669"/>
    <property type="project" value="TreeGrafter"/>
</dbReference>
<evidence type="ECO:0000313" key="13">
    <source>
        <dbReference type="EMBL" id="EIJ87821.1"/>
    </source>
</evidence>
<feature type="domain" description="Helicase ATP-binding" evidence="10">
    <location>
        <begin position="99"/>
        <end position="265"/>
    </location>
</feature>
<feature type="domain" description="DEAD-box RNA helicase Q" evidence="12">
    <location>
        <begin position="68"/>
        <end position="96"/>
    </location>
</feature>
<dbReference type="Pfam" id="PF00270">
    <property type="entry name" value="DEAD"/>
    <property type="match status" value="1"/>
</dbReference>
<feature type="region of interest" description="Disordered" evidence="9">
    <location>
        <begin position="1"/>
        <end position="25"/>
    </location>
</feature>
<dbReference type="Pfam" id="PF00271">
    <property type="entry name" value="Helicase_C"/>
    <property type="match status" value="1"/>
</dbReference>
<dbReference type="EMBL" id="GL870880">
    <property type="protein sequence ID" value="EIJ87821.1"/>
    <property type="molecule type" value="Genomic_DNA"/>
</dbReference>
<dbReference type="HOGENOM" id="CLU_003041_1_0_1"/>
<keyword evidence="5" id="KW-0067">ATP-binding</keyword>
<dbReference type="AlphaFoldDB" id="I3EF24"/>
<feature type="domain" description="Helicase C-terminal" evidence="11">
    <location>
        <begin position="276"/>
        <end position="448"/>
    </location>
</feature>
<dbReference type="InterPro" id="IPR011545">
    <property type="entry name" value="DEAD/DEAH_box_helicase_dom"/>
</dbReference>
<evidence type="ECO:0000256" key="2">
    <source>
        <dbReference type="ARBA" id="ARBA00022741"/>
    </source>
</evidence>
<dbReference type="EC" id="3.6.4.13" evidence="1"/>
<keyword evidence="2" id="KW-0547">Nucleotide-binding</keyword>
<evidence type="ECO:0000256" key="7">
    <source>
        <dbReference type="ARBA" id="ARBA00047984"/>
    </source>
</evidence>
<dbReference type="Proteomes" id="UP000002872">
    <property type="component" value="Unassembled WGS sequence"/>
</dbReference>
<comment type="catalytic activity">
    <reaction evidence="7">
        <text>ATP + H2O = ADP + phosphate + H(+)</text>
        <dbReference type="Rhea" id="RHEA:13065"/>
        <dbReference type="ChEBI" id="CHEBI:15377"/>
        <dbReference type="ChEBI" id="CHEBI:15378"/>
        <dbReference type="ChEBI" id="CHEBI:30616"/>
        <dbReference type="ChEBI" id="CHEBI:43474"/>
        <dbReference type="ChEBI" id="CHEBI:456216"/>
        <dbReference type="EC" id="3.6.4.13"/>
    </reaction>
</comment>
<gene>
    <name evidence="13" type="ORF">NEQG_01893</name>
</gene>
<accession>I3EF24</accession>
<dbReference type="PROSITE" id="PS51192">
    <property type="entry name" value="HELICASE_ATP_BIND_1"/>
    <property type="match status" value="1"/>
</dbReference>
<keyword evidence="6" id="KW-0694">RNA-binding</keyword>
<evidence type="ECO:0000259" key="10">
    <source>
        <dbReference type="PROSITE" id="PS51192"/>
    </source>
</evidence>
<dbReference type="InterPro" id="IPR014001">
    <property type="entry name" value="Helicase_ATP-bd"/>
</dbReference>
<reference evidence="13" key="1">
    <citation type="submission" date="2011-01" db="EMBL/GenBank/DDBJ databases">
        <title>The Genome Sequence of Nematocida parisii strain ERTm3.</title>
        <authorList>
            <consortium name="The Broad Institute Genome Sequencing Platform"/>
            <consortium name="The Broad Institute Genome Sequencing Center for Infectious Disease"/>
            <person name="Cuomo C."/>
            <person name="Troemel E."/>
            <person name="Young S.K."/>
            <person name="Zeng Q."/>
            <person name="Gargeya S."/>
            <person name="Fitzgerald M."/>
            <person name="Haas B."/>
            <person name="Abouelleil A."/>
            <person name="Alvarado L."/>
            <person name="Arachchi H.M."/>
            <person name="Berlin A."/>
            <person name="Chapman S.B."/>
            <person name="Gearin G."/>
            <person name="Goldberg J."/>
            <person name="Griggs A."/>
            <person name="Gujja S."/>
            <person name="Hansen M."/>
            <person name="Heiman D."/>
            <person name="Howarth C."/>
            <person name="Larimer J."/>
            <person name="Lui A."/>
            <person name="MacDonald P.J.P."/>
            <person name="McCowen C."/>
            <person name="Montmayeur A."/>
            <person name="Murphy C."/>
            <person name="Neiman D."/>
            <person name="Pearson M."/>
            <person name="Priest M."/>
            <person name="Roberts A."/>
            <person name="Saif S."/>
            <person name="Shea T."/>
            <person name="Sisk P."/>
            <person name="Stolte C."/>
            <person name="Sykes S."/>
            <person name="Wortman J."/>
            <person name="Nusbaum C."/>
            <person name="Birren B."/>
        </authorList>
    </citation>
    <scope>NUCLEOTIDE SEQUENCE</scope>
    <source>
        <strain evidence="13">ERTm3</strain>
    </source>
</reference>
<evidence type="ECO:0000313" key="14">
    <source>
        <dbReference type="Proteomes" id="UP000002872"/>
    </source>
</evidence>
<dbReference type="GO" id="GO:0016787">
    <property type="term" value="F:hydrolase activity"/>
    <property type="evidence" value="ECO:0007669"/>
    <property type="project" value="UniProtKB-KW"/>
</dbReference>
<proteinExistence type="predicted"/>